<evidence type="ECO:0000313" key="8">
    <source>
        <dbReference type="EMBL" id="EAY19133.1"/>
    </source>
</evidence>
<name>A2DKF6_TRIV3</name>
<reference evidence="8" key="2">
    <citation type="journal article" date="2007" name="Science">
        <title>Draft genome sequence of the sexually transmitted pathogen Trichomonas vaginalis.</title>
        <authorList>
            <person name="Carlton J.M."/>
            <person name="Hirt R.P."/>
            <person name="Silva J.C."/>
            <person name="Delcher A.L."/>
            <person name="Schatz M."/>
            <person name="Zhao Q."/>
            <person name="Wortman J.R."/>
            <person name="Bidwell S.L."/>
            <person name="Alsmark U.C.M."/>
            <person name="Besteiro S."/>
            <person name="Sicheritz-Ponten T."/>
            <person name="Noel C.J."/>
            <person name="Dacks J.B."/>
            <person name="Foster P.G."/>
            <person name="Simillion C."/>
            <person name="Van de Peer Y."/>
            <person name="Miranda-Saavedra D."/>
            <person name="Barton G.J."/>
            <person name="Westrop G.D."/>
            <person name="Mueller S."/>
            <person name="Dessi D."/>
            <person name="Fiori P.L."/>
            <person name="Ren Q."/>
            <person name="Paulsen I."/>
            <person name="Zhang H."/>
            <person name="Bastida-Corcuera F.D."/>
            <person name="Simoes-Barbosa A."/>
            <person name="Brown M.T."/>
            <person name="Hayes R.D."/>
            <person name="Mukherjee M."/>
            <person name="Okumura C.Y."/>
            <person name="Schneider R."/>
            <person name="Smith A.J."/>
            <person name="Vanacova S."/>
            <person name="Villalvazo M."/>
            <person name="Haas B.J."/>
            <person name="Pertea M."/>
            <person name="Feldblyum T.V."/>
            <person name="Utterback T.R."/>
            <person name="Shu C.L."/>
            <person name="Osoegawa K."/>
            <person name="de Jong P.J."/>
            <person name="Hrdy I."/>
            <person name="Horvathova L."/>
            <person name="Zubacova Z."/>
            <person name="Dolezal P."/>
            <person name="Malik S.B."/>
            <person name="Logsdon J.M. Jr."/>
            <person name="Henze K."/>
            <person name="Gupta A."/>
            <person name="Wang C.C."/>
            <person name="Dunne R.L."/>
            <person name="Upcroft J.A."/>
            <person name="Upcroft P."/>
            <person name="White O."/>
            <person name="Salzberg S.L."/>
            <person name="Tang P."/>
            <person name="Chiu C.-H."/>
            <person name="Lee Y.-S."/>
            <person name="Embley T.M."/>
            <person name="Coombs G.H."/>
            <person name="Mottram J.C."/>
            <person name="Tachezy J."/>
            <person name="Fraser-Liggett C.M."/>
            <person name="Johnson P.J."/>
        </authorList>
    </citation>
    <scope>NUCLEOTIDE SEQUENCE [LARGE SCALE GENOMIC DNA]</scope>
    <source>
        <strain evidence="8">G3</strain>
    </source>
</reference>
<dbReference type="VEuPathDB" id="TrichDB:TVAGG3_0996530"/>
<keyword evidence="3" id="KW-0479">Metal-binding</keyword>
<dbReference type="PANTHER" id="PTHR33146">
    <property type="entry name" value="ENDONUCLEASE 4"/>
    <property type="match status" value="1"/>
</dbReference>
<keyword evidence="4" id="KW-0255">Endonuclease</keyword>
<dbReference type="InParanoid" id="A2DKF6"/>
<sequence>MLSLFLPVGLCWSEKLLSTVSQIVLDKMGKAYTANLSSVFLAAGDTDLVSHPAKVGAWMSYVERPPFNFKGFNHWHFTRQPYVPKEFGQIPSQIDNDNLISNVMEMSDDIYKGSTKRSWPLAFSMKILFAGVCDIHTPLHVSEYFSSEFPNGDQNGRLYEVVYKGQKTNLFDVYETGCGLDENLQVTYDESFWNDVKDLADNLLEDFKFVSKKFSRTEITAQNATTYQYTVDKIYSLVKPGGELTTEMINECQSHTRDMMRLAAERLVYILNGSTIHAQRLEKIPYTTPLSTSEMVAWSLMFILAPYTAFLVWKKHCASNVSA</sequence>
<evidence type="ECO:0000256" key="1">
    <source>
        <dbReference type="ARBA" id="ARBA00009547"/>
    </source>
</evidence>
<keyword evidence="7" id="KW-0325">Glycoprotein</keyword>
<evidence type="ECO:0000256" key="5">
    <source>
        <dbReference type="ARBA" id="ARBA00022801"/>
    </source>
</evidence>
<organism evidence="8 9">
    <name type="scientific">Trichomonas vaginalis (strain ATCC PRA-98 / G3)</name>
    <dbReference type="NCBI Taxonomy" id="412133"/>
    <lineage>
        <taxon>Eukaryota</taxon>
        <taxon>Metamonada</taxon>
        <taxon>Parabasalia</taxon>
        <taxon>Trichomonadida</taxon>
        <taxon>Trichomonadidae</taxon>
        <taxon>Trichomonas</taxon>
    </lineage>
</organism>
<evidence type="ECO:0000256" key="2">
    <source>
        <dbReference type="ARBA" id="ARBA00022722"/>
    </source>
</evidence>
<dbReference type="GO" id="GO:0046872">
    <property type="term" value="F:metal ion binding"/>
    <property type="evidence" value="ECO:0007669"/>
    <property type="project" value="UniProtKB-KW"/>
</dbReference>
<dbReference type="OrthoDB" id="10264110at2759"/>
<dbReference type="SUPFAM" id="SSF48537">
    <property type="entry name" value="Phospholipase C/P1 nuclease"/>
    <property type="match status" value="1"/>
</dbReference>
<dbReference type="Gene3D" id="1.10.575.10">
    <property type="entry name" value="P1 Nuclease"/>
    <property type="match status" value="1"/>
</dbReference>
<dbReference type="Proteomes" id="UP000001542">
    <property type="component" value="Unassembled WGS sequence"/>
</dbReference>
<keyword evidence="5" id="KW-0378">Hydrolase</keyword>
<accession>A2DKF6</accession>
<dbReference type="Pfam" id="PF02265">
    <property type="entry name" value="S1-P1_nuclease"/>
    <property type="match status" value="1"/>
</dbReference>
<dbReference type="GO" id="GO:0006308">
    <property type="term" value="P:DNA catabolic process"/>
    <property type="evidence" value="ECO:0007669"/>
    <property type="project" value="InterPro"/>
</dbReference>
<gene>
    <name evidence="8" type="ORF">TVAG_190270</name>
</gene>
<dbReference type="InterPro" id="IPR003154">
    <property type="entry name" value="S1/P1nuclease"/>
</dbReference>
<protein>
    <submittedName>
        <fullName evidence="8">Uncharacterized protein</fullName>
    </submittedName>
</protein>
<evidence type="ECO:0000256" key="6">
    <source>
        <dbReference type="ARBA" id="ARBA00023157"/>
    </source>
</evidence>
<keyword evidence="9" id="KW-1185">Reference proteome</keyword>
<dbReference type="KEGG" id="tva:5464655"/>
<keyword evidence="2" id="KW-0540">Nuclease</keyword>
<dbReference type="SMR" id="A2DKF6"/>
<reference evidence="8" key="1">
    <citation type="submission" date="2006-10" db="EMBL/GenBank/DDBJ databases">
        <authorList>
            <person name="Amadeo P."/>
            <person name="Zhao Q."/>
            <person name="Wortman J."/>
            <person name="Fraser-Liggett C."/>
            <person name="Carlton J."/>
        </authorList>
    </citation>
    <scope>NUCLEOTIDE SEQUENCE</scope>
    <source>
        <strain evidence="8">G3</strain>
    </source>
</reference>
<keyword evidence="6" id="KW-1015">Disulfide bond</keyword>
<dbReference type="GO" id="GO:0016788">
    <property type="term" value="F:hydrolase activity, acting on ester bonds"/>
    <property type="evidence" value="ECO:0007669"/>
    <property type="project" value="InterPro"/>
</dbReference>
<dbReference type="PANTHER" id="PTHR33146:SF10">
    <property type="entry name" value="STRAND-SPECIFIC NUCLEASE, PUTATIVE-RELATED"/>
    <property type="match status" value="1"/>
</dbReference>
<dbReference type="InterPro" id="IPR008947">
    <property type="entry name" value="PLipase_C/P1_nuclease_dom_sf"/>
</dbReference>
<dbReference type="VEuPathDB" id="TrichDB:TVAG_190270"/>
<dbReference type="RefSeq" id="XP_001580119.1">
    <property type="nucleotide sequence ID" value="XM_001580069.1"/>
</dbReference>
<dbReference type="AlphaFoldDB" id="A2DKF6"/>
<evidence type="ECO:0000313" key="9">
    <source>
        <dbReference type="Proteomes" id="UP000001542"/>
    </source>
</evidence>
<evidence type="ECO:0000256" key="3">
    <source>
        <dbReference type="ARBA" id="ARBA00022723"/>
    </source>
</evidence>
<proteinExistence type="inferred from homology"/>
<dbReference type="FunFam" id="1.10.575.10:FF:000010">
    <property type="entry name" value="Uncharacterized protein"/>
    <property type="match status" value="1"/>
</dbReference>
<evidence type="ECO:0000256" key="4">
    <source>
        <dbReference type="ARBA" id="ARBA00022759"/>
    </source>
</evidence>
<dbReference type="EMBL" id="DS113211">
    <property type="protein sequence ID" value="EAY19133.1"/>
    <property type="molecule type" value="Genomic_DNA"/>
</dbReference>
<evidence type="ECO:0000256" key="7">
    <source>
        <dbReference type="ARBA" id="ARBA00023180"/>
    </source>
</evidence>
<dbReference type="GO" id="GO:0004519">
    <property type="term" value="F:endonuclease activity"/>
    <property type="evidence" value="ECO:0000318"/>
    <property type="project" value="GO_Central"/>
</dbReference>
<comment type="similarity">
    <text evidence="1">Belongs to the nuclease type I family.</text>
</comment>
<dbReference type="GO" id="GO:0003676">
    <property type="term" value="F:nucleic acid binding"/>
    <property type="evidence" value="ECO:0007669"/>
    <property type="project" value="InterPro"/>
</dbReference>